<accession>X1HFP3</accession>
<feature type="non-terminal residue" evidence="1">
    <location>
        <position position="1"/>
    </location>
</feature>
<organism evidence="1">
    <name type="scientific">marine sediment metagenome</name>
    <dbReference type="NCBI Taxonomy" id="412755"/>
    <lineage>
        <taxon>unclassified sequences</taxon>
        <taxon>metagenomes</taxon>
        <taxon>ecological metagenomes</taxon>
    </lineage>
</organism>
<evidence type="ECO:0000313" key="1">
    <source>
        <dbReference type="EMBL" id="GAH68991.1"/>
    </source>
</evidence>
<proteinExistence type="predicted"/>
<name>X1HFP3_9ZZZZ</name>
<gene>
    <name evidence="1" type="ORF">S03H2_52806</name>
</gene>
<dbReference type="EMBL" id="BARU01033576">
    <property type="protein sequence ID" value="GAH68991.1"/>
    <property type="molecule type" value="Genomic_DNA"/>
</dbReference>
<evidence type="ECO:0008006" key="2">
    <source>
        <dbReference type="Google" id="ProtNLM"/>
    </source>
</evidence>
<reference evidence="1" key="1">
    <citation type="journal article" date="2014" name="Front. Microbiol.">
        <title>High frequency of phylogenetically diverse reductive dehalogenase-homologous genes in deep subseafloor sedimentary metagenomes.</title>
        <authorList>
            <person name="Kawai M."/>
            <person name="Futagami T."/>
            <person name="Toyoda A."/>
            <person name="Takaki Y."/>
            <person name="Nishi S."/>
            <person name="Hori S."/>
            <person name="Arai W."/>
            <person name="Tsubouchi T."/>
            <person name="Morono Y."/>
            <person name="Uchiyama I."/>
            <person name="Ito T."/>
            <person name="Fujiyama A."/>
            <person name="Inagaki F."/>
            <person name="Takami H."/>
        </authorList>
    </citation>
    <scope>NUCLEOTIDE SEQUENCE</scope>
    <source>
        <strain evidence="1">Expedition CK06-06</strain>
    </source>
</reference>
<comment type="caution">
    <text evidence="1">The sequence shown here is derived from an EMBL/GenBank/DDBJ whole genome shotgun (WGS) entry which is preliminary data.</text>
</comment>
<protein>
    <recommendedName>
        <fullName evidence="2">RNA polymerase sigma-70 region 4 domain-containing protein</fullName>
    </recommendedName>
</protein>
<sequence>ARYDSLRKLERNKVLREFKANHPDLSYKEIGAVFGVSEARAWVIVNKNKKR</sequence>
<dbReference type="AlphaFoldDB" id="X1HFP3"/>